<evidence type="ECO:0000256" key="7">
    <source>
        <dbReference type="PROSITE-ProRule" id="PRU00409"/>
    </source>
</evidence>
<dbReference type="InterPro" id="IPR000089">
    <property type="entry name" value="Biotin_lipoyl"/>
</dbReference>
<dbReference type="InterPro" id="IPR005479">
    <property type="entry name" value="CPAse_ATP-bd"/>
</dbReference>
<evidence type="ECO:0000256" key="6">
    <source>
        <dbReference type="ARBA" id="ARBA00023267"/>
    </source>
</evidence>
<dbReference type="PROSITE" id="PS00867">
    <property type="entry name" value="CPSASE_2"/>
    <property type="match status" value="1"/>
</dbReference>
<feature type="domain" description="ATP-grasp" evidence="9">
    <location>
        <begin position="111"/>
        <end position="309"/>
    </location>
</feature>
<dbReference type="Proteomes" id="UP001056035">
    <property type="component" value="Chromosome"/>
</dbReference>
<evidence type="ECO:0000256" key="5">
    <source>
        <dbReference type="ARBA" id="ARBA00022840"/>
    </source>
</evidence>
<dbReference type="InterPro" id="IPR011054">
    <property type="entry name" value="Rudment_hybrid_motif"/>
</dbReference>
<dbReference type="EMBL" id="CP098502">
    <property type="protein sequence ID" value="UTI64966.1"/>
    <property type="molecule type" value="Genomic_DNA"/>
</dbReference>
<dbReference type="InterPro" id="IPR005482">
    <property type="entry name" value="Biotin_COase_C"/>
</dbReference>
<dbReference type="InterPro" id="IPR011761">
    <property type="entry name" value="ATP-grasp"/>
</dbReference>
<dbReference type="PROSITE" id="PS50968">
    <property type="entry name" value="BIOTINYL_LIPOYL"/>
    <property type="match status" value="1"/>
</dbReference>
<evidence type="ECO:0000313" key="12">
    <source>
        <dbReference type="Proteomes" id="UP001056035"/>
    </source>
</evidence>
<name>A0ABY5DV84_9ACTN</name>
<dbReference type="Gene3D" id="3.30.470.20">
    <property type="entry name" value="ATP-grasp fold, B domain"/>
    <property type="match status" value="1"/>
</dbReference>
<evidence type="ECO:0000256" key="4">
    <source>
        <dbReference type="ARBA" id="ARBA00022741"/>
    </source>
</evidence>
<feature type="domain" description="Biotin carboxylation" evidence="10">
    <location>
        <begin position="2"/>
        <end position="438"/>
    </location>
</feature>
<evidence type="ECO:0000259" key="8">
    <source>
        <dbReference type="PROSITE" id="PS50968"/>
    </source>
</evidence>
<dbReference type="EC" id="6.3.4.14" evidence="2"/>
<dbReference type="SUPFAM" id="SSF56059">
    <property type="entry name" value="Glutathione synthetase ATP-binding domain-like"/>
    <property type="match status" value="1"/>
</dbReference>
<dbReference type="InterPro" id="IPR016185">
    <property type="entry name" value="PreATP-grasp_dom_sf"/>
</dbReference>
<dbReference type="Pfam" id="PF02785">
    <property type="entry name" value="Biotin_carb_C"/>
    <property type="match status" value="1"/>
</dbReference>
<evidence type="ECO:0000313" key="11">
    <source>
        <dbReference type="EMBL" id="UTI64966.1"/>
    </source>
</evidence>
<evidence type="ECO:0000259" key="9">
    <source>
        <dbReference type="PROSITE" id="PS50975"/>
    </source>
</evidence>
<evidence type="ECO:0000259" key="10">
    <source>
        <dbReference type="PROSITE" id="PS50979"/>
    </source>
</evidence>
<keyword evidence="4 7" id="KW-0547">Nucleotide-binding</keyword>
<dbReference type="SUPFAM" id="SSF52440">
    <property type="entry name" value="PreATP-grasp domain"/>
    <property type="match status" value="1"/>
</dbReference>
<dbReference type="PROSITE" id="PS50975">
    <property type="entry name" value="ATP_GRASP"/>
    <property type="match status" value="1"/>
</dbReference>
<dbReference type="RefSeq" id="WP_254571658.1">
    <property type="nucleotide sequence ID" value="NZ_CP098502.1"/>
</dbReference>
<organism evidence="11 12">
    <name type="scientific">Paraconexibacter antarcticus</name>
    <dbReference type="NCBI Taxonomy" id="2949664"/>
    <lineage>
        <taxon>Bacteria</taxon>
        <taxon>Bacillati</taxon>
        <taxon>Actinomycetota</taxon>
        <taxon>Thermoleophilia</taxon>
        <taxon>Solirubrobacterales</taxon>
        <taxon>Paraconexibacteraceae</taxon>
        <taxon>Paraconexibacter</taxon>
    </lineage>
</organism>
<dbReference type="Gene3D" id="2.40.50.100">
    <property type="match status" value="1"/>
</dbReference>
<evidence type="ECO:0000256" key="1">
    <source>
        <dbReference type="ARBA" id="ARBA00001953"/>
    </source>
</evidence>
<dbReference type="PANTHER" id="PTHR18866">
    <property type="entry name" value="CARBOXYLASE:PYRUVATE/ACETYL-COA/PROPIONYL-COA CARBOXYLASE"/>
    <property type="match status" value="1"/>
</dbReference>
<dbReference type="SMART" id="SM00878">
    <property type="entry name" value="Biotin_carb_C"/>
    <property type="match status" value="1"/>
</dbReference>
<dbReference type="SUPFAM" id="SSF51230">
    <property type="entry name" value="Single hybrid motif"/>
    <property type="match status" value="1"/>
</dbReference>
<keyword evidence="12" id="KW-1185">Reference proteome</keyword>
<keyword evidence="5 7" id="KW-0067">ATP-binding</keyword>
<feature type="domain" description="Lipoyl-binding" evidence="8">
    <location>
        <begin position="543"/>
        <end position="619"/>
    </location>
</feature>
<comment type="cofactor">
    <cofactor evidence="1">
        <name>biotin</name>
        <dbReference type="ChEBI" id="CHEBI:57586"/>
    </cofactor>
</comment>
<sequence>MFSGPVLIANRGEIAVRVARSVHALGLRSAAIFTDADADAVHVDTCDTAVRVESYLDGAAVLEAAARAGAAAVHPGYGFLSENAGFARAVVDAGLTWIGPPPSAIELMGDKGAAKDAAVAAGVPVVPAVAPDGSGDPVYPVVVKAVAGGGGKGMRVVRAAGELVEATAAAKREAMSAFGDDRVIVERYLERPRHIEVQVLADAHGTVLHLGERECSLQRRHQKVVEEAPSPVVDAALRARMGEAAVALARAADYVGAGTVEFIVPETAPGETPSEFFFLEMNTRLQVEHPVTELVYGVDLVEQQLRVAAGEPLALTQDALQPSGWAIEARLYAEDPAAGFLPATGTVVGYREPAGAGVRMDSGLRVGSVVGTQYDPMLAKVIASGADRAEAVRRLDRALGELELLGVATNAAFTRALLAREDVAAGAMDTGLLERVLAAEDLDLLPPDDLVPAAMLAACGTARPPGPWRRVLEDHGAVVVDRGRVSVGERSWAADVRPLAEPGRVRVTLDGVSRAYAVNATDAVVHVSRDGHHVAAVTHVPVRSGAGALAGSLAAPMPGTVLLVHVANGDTVAEGDVLLVLESMKMELSITAPNAGTVEGLDLKVGDRVALKQPLVAVTSADEGAGS</sequence>
<dbReference type="InterPro" id="IPR011764">
    <property type="entry name" value="Biotin_carboxylation_dom"/>
</dbReference>
<keyword evidence="6" id="KW-0092">Biotin</keyword>
<dbReference type="SUPFAM" id="SSF51246">
    <property type="entry name" value="Rudiment single hybrid motif"/>
    <property type="match status" value="1"/>
</dbReference>
<dbReference type="PANTHER" id="PTHR18866:SF33">
    <property type="entry name" value="METHYLCROTONOYL-COA CARBOXYLASE SUBUNIT ALPHA, MITOCHONDRIAL-RELATED"/>
    <property type="match status" value="1"/>
</dbReference>
<proteinExistence type="predicted"/>
<protein>
    <recommendedName>
        <fullName evidence="2">biotin carboxylase</fullName>
        <ecNumber evidence="2">6.3.4.14</ecNumber>
    </recommendedName>
</protein>
<dbReference type="InterPro" id="IPR005481">
    <property type="entry name" value="BC-like_N"/>
</dbReference>
<dbReference type="Pfam" id="PF00289">
    <property type="entry name" value="Biotin_carb_N"/>
    <property type="match status" value="1"/>
</dbReference>
<dbReference type="Pfam" id="PF02786">
    <property type="entry name" value="CPSase_L_D2"/>
    <property type="match status" value="1"/>
</dbReference>
<accession>A0ABY5DV84</accession>
<evidence type="ECO:0000256" key="3">
    <source>
        <dbReference type="ARBA" id="ARBA00022598"/>
    </source>
</evidence>
<gene>
    <name evidence="11" type="ORF">NBH00_01870</name>
</gene>
<dbReference type="PROSITE" id="PS50979">
    <property type="entry name" value="BC"/>
    <property type="match status" value="1"/>
</dbReference>
<keyword evidence="3" id="KW-0436">Ligase</keyword>
<dbReference type="InterPro" id="IPR011053">
    <property type="entry name" value="Single_hybrid_motif"/>
</dbReference>
<evidence type="ECO:0000256" key="2">
    <source>
        <dbReference type="ARBA" id="ARBA00013263"/>
    </source>
</evidence>
<dbReference type="InterPro" id="IPR050856">
    <property type="entry name" value="Biotin_carboxylase_complex"/>
</dbReference>
<reference evidence="11 12" key="1">
    <citation type="submission" date="2022-06" db="EMBL/GenBank/DDBJ databases">
        <title>Paraconexibacter antarcticus.</title>
        <authorList>
            <person name="Kim C.S."/>
        </authorList>
    </citation>
    <scope>NUCLEOTIDE SEQUENCE [LARGE SCALE GENOMIC DNA]</scope>
    <source>
        <strain evidence="11 12">02-257</strain>
    </source>
</reference>
<dbReference type="Pfam" id="PF00364">
    <property type="entry name" value="Biotin_lipoyl"/>
    <property type="match status" value="1"/>
</dbReference>
<dbReference type="CDD" id="cd06850">
    <property type="entry name" value="biotinyl_domain"/>
    <property type="match status" value="1"/>
</dbReference>